<evidence type="ECO:0000313" key="8">
    <source>
        <dbReference type="Proteomes" id="UP001153404"/>
    </source>
</evidence>
<comment type="caution">
    <text evidence="7">The sequence shown here is derived from an EMBL/GenBank/DDBJ whole genome shotgun (WGS) entry which is preliminary data.</text>
</comment>
<dbReference type="GO" id="GO:0009982">
    <property type="term" value="F:pseudouridine synthase activity"/>
    <property type="evidence" value="ECO:0007669"/>
    <property type="project" value="InterPro"/>
</dbReference>
<comment type="function">
    <text evidence="5">Responsible for synthesis of pseudouridine from uracil.</text>
</comment>
<dbReference type="GO" id="GO:0000455">
    <property type="term" value="P:enzyme-directed rRNA pseudouridine synthesis"/>
    <property type="evidence" value="ECO:0007669"/>
    <property type="project" value="TreeGrafter"/>
</dbReference>
<dbReference type="InterPro" id="IPR020103">
    <property type="entry name" value="PsdUridine_synth_cat_dom_sf"/>
</dbReference>
<dbReference type="Gene3D" id="3.30.2350.10">
    <property type="entry name" value="Pseudouridine synthase"/>
    <property type="match status" value="1"/>
</dbReference>
<dbReference type="PANTHER" id="PTHR21600">
    <property type="entry name" value="MITOCHONDRIAL RNA PSEUDOURIDINE SYNTHASE"/>
    <property type="match status" value="1"/>
</dbReference>
<dbReference type="EC" id="5.4.99.-" evidence="5"/>
<name>A0A9X4KQ43_9BACL</name>
<sequence>MEWERTEGYYKPLVHVADERDEGRMLRDVLRSRIGISRRLWTKLKASEEGVTVNGNAVFSSFILSAGDIVALRMAEESSDDILPQPMALDIVHEDDDLLVLNKPAGVIVHPTTGHYANTLANGVVHYWRERGERCRFRPVNRLDEDTSGLVIVAKHPYAQQQLSAQMTAGTVLKQYRAYAYGRPPADEGEVNAPIGRVPEDPHRRAVREDGQPSLTFYSLSESYPCGASALDIRLGTGRTHQIRVHMGAIGCPLVGDAYYADPAWMRTPLAAALSGAIGRQALHAAQLAFRHPVTGAETKLEAPLPADLRELERVLRELPPRLDAR</sequence>
<dbReference type="InterPro" id="IPR006224">
    <property type="entry name" value="PsdUridine_synth_RluA-like_CS"/>
</dbReference>
<dbReference type="EMBL" id="JAPDIA010000002">
    <property type="protein sequence ID" value="MDG0808745.1"/>
    <property type="molecule type" value="Genomic_DNA"/>
</dbReference>
<gene>
    <name evidence="7" type="ORF">OMP40_04580</name>
</gene>
<dbReference type="GO" id="GO:0140098">
    <property type="term" value="F:catalytic activity, acting on RNA"/>
    <property type="evidence" value="ECO:0007669"/>
    <property type="project" value="UniProtKB-ARBA"/>
</dbReference>
<proteinExistence type="inferred from homology"/>
<dbReference type="InterPro" id="IPR050188">
    <property type="entry name" value="RluA_PseudoU_synthase"/>
</dbReference>
<organism evidence="7 8">
    <name type="scientific">Cohnella rhizosphaerae</name>
    <dbReference type="NCBI Taxonomy" id="1457232"/>
    <lineage>
        <taxon>Bacteria</taxon>
        <taxon>Bacillati</taxon>
        <taxon>Bacillota</taxon>
        <taxon>Bacilli</taxon>
        <taxon>Bacillales</taxon>
        <taxon>Paenibacillaceae</taxon>
        <taxon>Cohnella</taxon>
    </lineage>
</organism>
<dbReference type="CDD" id="cd02869">
    <property type="entry name" value="PseudoU_synth_RluA_like"/>
    <property type="match status" value="1"/>
</dbReference>
<dbReference type="Proteomes" id="UP001153404">
    <property type="component" value="Unassembled WGS sequence"/>
</dbReference>
<evidence type="ECO:0000256" key="3">
    <source>
        <dbReference type="ARBA" id="ARBA00023235"/>
    </source>
</evidence>
<dbReference type="AlphaFoldDB" id="A0A9X4KQ43"/>
<accession>A0A9X4KQ43</accession>
<keyword evidence="3 5" id="KW-0413">Isomerase</keyword>
<keyword evidence="8" id="KW-1185">Reference proteome</keyword>
<dbReference type="PROSITE" id="PS01129">
    <property type="entry name" value="PSI_RLU"/>
    <property type="match status" value="1"/>
</dbReference>
<feature type="active site" evidence="4">
    <location>
        <position position="144"/>
    </location>
</feature>
<dbReference type="Pfam" id="PF00849">
    <property type="entry name" value="PseudoU_synth_2"/>
    <property type="match status" value="1"/>
</dbReference>
<dbReference type="NCBIfam" id="TIGR00005">
    <property type="entry name" value="rluA_subfam"/>
    <property type="match status" value="1"/>
</dbReference>
<feature type="domain" description="Pseudouridine synthase RsuA/RluA-like" evidence="6">
    <location>
        <begin position="97"/>
        <end position="247"/>
    </location>
</feature>
<evidence type="ECO:0000256" key="2">
    <source>
        <dbReference type="ARBA" id="ARBA00010876"/>
    </source>
</evidence>
<dbReference type="PANTHER" id="PTHR21600:SF44">
    <property type="entry name" value="RIBOSOMAL LARGE SUBUNIT PSEUDOURIDINE SYNTHASE D"/>
    <property type="match status" value="1"/>
</dbReference>
<evidence type="ECO:0000256" key="4">
    <source>
        <dbReference type="PIRSR" id="PIRSR606225-1"/>
    </source>
</evidence>
<evidence type="ECO:0000259" key="6">
    <source>
        <dbReference type="Pfam" id="PF00849"/>
    </source>
</evidence>
<protein>
    <recommendedName>
        <fullName evidence="5">Pseudouridine synthase</fullName>
        <ecNumber evidence="5">5.4.99.-</ecNumber>
    </recommendedName>
</protein>
<reference evidence="7" key="1">
    <citation type="submission" date="2022-10" db="EMBL/GenBank/DDBJ databases">
        <title>Comparative genomic analysis of Cohnella hashimotonis sp. nov., isolated from the International Space Station.</title>
        <authorList>
            <person name="Simpson A."/>
            <person name="Venkateswaran K."/>
        </authorList>
    </citation>
    <scope>NUCLEOTIDE SEQUENCE</scope>
    <source>
        <strain evidence="7">DSM 28161</strain>
    </source>
</reference>
<dbReference type="SUPFAM" id="SSF55120">
    <property type="entry name" value="Pseudouridine synthase"/>
    <property type="match status" value="1"/>
</dbReference>
<dbReference type="InterPro" id="IPR006225">
    <property type="entry name" value="PsdUridine_synth_RluC/D"/>
</dbReference>
<evidence type="ECO:0000313" key="7">
    <source>
        <dbReference type="EMBL" id="MDG0808745.1"/>
    </source>
</evidence>
<comment type="catalytic activity">
    <reaction evidence="1 5">
        <text>a uridine in RNA = a pseudouridine in RNA</text>
        <dbReference type="Rhea" id="RHEA:48348"/>
        <dbReference type="Rhea" id="RHEA-COMP:12068"/>
        <dbReference type="Rhea" id="RHEA-COMP:12069"/>
        <dbReference type="ChEBI" id="CHEBI:65314"/>
        <dbReference type="ChEBI" id="CHEBI:65315"/>
    </reaction>
</comment>
<dbReference type="GO" id="GO:0003723">
    <property type="term" value="F:RNA binding"/>
    <property type="evidence" value="ECO:0007669"/>
    <property type="project" value="InterPro"/>
</dbReference>
<comment type="similarity">
    <text evidence="2 5">Belongs to the pseudouridine synthase RluA family.</text>
</comment>
<evidence type="ECO:0000256" key="1">
    <source>
        <dbReference type="ARBA" id="ARBA00000073"/>
    </source>
</evidence>
<dbReference type="InterPro" id="IPR006145">
    <property type="entry name" value="PsdUridine_synth_RsuA/RluA"/>
</dbReference>
<evidence type="ECO:0000256" key="5">
    <source>
        <dbReference type="RuleBase" id="RU362028"/>
    </source>
</evidence>